<dbReference type="SUPFAM" id="SSF48452">
    <property type="entry name" value="TPR-like"/>
    <property type="match status" value="1"/>
</dbReference>
<reference evidence="2" key="1">
    <citation type="submission" date="2024-02" db="EMBL/GenBank/DDBJ databases">
        <authorList>
            <consortium name="ELIXIR-Norway"/>
            <consortium name="Elixir Norway"/>
        </authorList>
    </citation>
    <scope>NUCLEOTIDE SEQUENCE</scope>
</reference>
<feature type="region of interest" description="Disordered" evidence="1">
    <location>
        <begin position="48"/>
        <end position="67"/>
    </location>
</feature>
<dbReference type="Pfam" id="PF14929">
    <property type="entry name" value="TAF1_subA"/>
    <property type="match status" value="1"/>
</dbReference>
<dbReference type="Gene3D" id="1.25.40.10">
    <property type="entry name" value="Tetratricopeptide repeat domain"/>
    <property type="match status" value="1"/>
</dbReference>
<dbReference type="Proteomes" id="UP001497444">
    <property type="component" value="Chromosome 9"/>
</dbReference>
<name>A0ABP0XN52_9BRYO</name>
<sequence length="616" mass="70112">MDSAMEKERKEEQEQEQEEKDGAQIVEREIALKRAAKLLLPRAVKTRTGGGKEWSRRHGDDPGTTDLLPYHRKKLRALLQALLRQHDFSTAAGVVSALLGAGNVSDQRLERDFAYYWAAMEVLRQMEGSSNSKATSLKIKRLYRILHRKQPNARLRGRVQLELALYLLSQGDSDSYEAAYNEIRPLVDVHPFRDDATMNLCHGLILHQLWLDRAVVDVEKLFIEDIGRKPGNSSQDYEEGCGENDTMEVKEKMEHHSIDVAGTSSPSNWLLEQQRDFELRENLAALDISGNSCGSTQGLQQQGLYEGDEHEHQHNNSWQTAAVLWSPDLDKRLFPVPLPQPKTTSVYMVPMVSGRTRDAHGNAIKYLRQARTLAANMTPALLPLVQLLLATGDVKGAMEEIDNFCKNPHLLPLSIKALLLESLNSKHTRQISQCYEAILQINPSSANTLQALINLHTTGKYRAERLVDCISSHLDLEQGSLEVWQQLATCLLFLEQRSGKEPRQNSRQRREDVNEDGVRTSHMPASSTFEAWWNRTWEERREWWVHKHFDSRSIPVEQEEDGGWQRIVYKVACLIHIMGPGTEYETQVCAALERLNAESLLAIVQLHSRVVHEHLS</sequence>
<gene>
    <name evidence="2" type="ORF">CSSPJE1EN1_LOCUS24804</name>
</gene>
<dbReference type="PANTHER" id="PTHR36720">
    <property type="entry name" value="TAF RNA POLYMERASE I SUBUNIT A"/>
    <property type="match status" value="1"/>
</dbReference>
<dbReference type="EMBL" id="OZ020104">
    <property type="protein sequence ID" value="CAK9279326.1"/>
    <property type="molecule type" value="Genomic_DNA"/>
</dbReference>
<accession>A0ABP0XN52</accession>
<protein>
    <submittedName>
        <fullName evidence="2">Uncharacterized protein</fullName>
    </submittedName>
</protein>
<feature type="compositionally biased region" description="Basic and acidic residues" evidence="1">
    <location>
        <begin position="1"/>
        <end position="12"/>
    </location>
</feature>
<feature type="region of interest" description="Disordered" evidence="1">
    <location>
        <begin position="501"/>
        <end position="522"/>
    </location>
</feature>
<feature type="region of interest" description="Disordered" evidence="1">
    <location>
        <begin position="1"/>
        <end position="24"/>
    </location>
</feature>
<feature type="compositionally biased region" description="Basic and acidic residues" evidence="1">
    <location>
        <begin position="501"/>
        <end position="519"/>
    </location>
</feature>
<dbReference type="InterPro" id="IPR039495">
    <property type="entry name" value="TAF1A"/>
</dbReference>
<keyword evidence="3" id="KW-1185">Reference proteome</keyword>
<evidence type="ECO:0000313" key="3">
    <source>
        <dbReference type="Proteomes" id="UP001497444"/>
    </source>
</evidence>
<proteinExistence type="predicted"/>
<evidence type="ECO:0000313" key="2">
    <source>
        <dbReference type="EMBL" id="CAK9279326.1"/>
    </source>
</evidence>
<dbReference type="PANTHER" id="PTHR36720:SF1">
    <property type="entry name" value="TAF RNA POLYMERASE I SUBUNIT A"/>
    <property type="match status" value="1"/>
</dbReference>
<dbReference type="InterPro" id="IPR011990">
    <property type="entry name" value="TPR-like_helical_dom_sf"/>
</dbReference>
<evidence type="ECO:0000256" key="1">
    <source>
        <dbReference type="SAM" id="MobiDB-lite"/>
    </source>
</evidence>
<organism evidence="2 3">
    <name type="scientific">Sphagnum jensenii</name>
    <dbReference type="NCBI Taxonomy" id="128206"/>
    <lineage>
        <taxon>Eukaryota</taxon>
        <taxon>Viridiplantae</taxon>
        <taxon>Streptophyta</taxon>
        <taxon>Embryophyta</taxon>
        <taxon>Bryophyta</taxon>
        <taxon>Sphagnophytina</taxon>
        <taxon>Sphagnopsida</taxon>
        <taxon>Sphagnales</taxon>
        <taxon>Sphagnaceae</taxon>
        <taxon>Sphagnum</taxon>
    </lineage>
</organism>